<dbReference type="Pfam" id="PF10604">
    <property type="entry name" value="Polyketide_cyc2"/>
    <property type="match status" value="1"/>
</dbReference>
<dbReference type="Gene3D" id="3.30.530.20">
    <property type="match status" value="1"/>
</dbReference>
<gene>
    <name evidence="1" type="ORF">O4U47_25460</name>
</gene>
<proteinExistence type="predicted"/>
<dbReference type="InterPro" id="IPR023393">
    <property type="entry name" value="START-like_dom_sf"/>
</dbReference>
<evidence type="ECO:0000313" key="2">
    <source>
        <dbReference type="Proteomes" id="UP001165685"/>
    </source>
</evidence>
<accession>A0ABT4TT73</accession>
<protein>
    <submittedName>
        <fullName evidence="1">SRPBCC family protein</fullName>
    </submittedName>
</protein>
<sequence length="148" mass="16466">MAQHKVARSVVVDAPAEKVFDILASPGRHAEFDGSGTVRDAVRGPERLGPGDEFGMDMRMGVPYRMANRVVEFEEGRLIAWRHFGVHRWRFETEPLSDGTCRVTETFDYSAGGPALRFGYMLAGWPARNGRSIEQTLVRLKDLVEGGA</sequence>
<evidence type="ECO:0000313" key="1">
    <source>
        <dbReference type="EMBL" id="MDA2807884.1"/>
    </source>
</evidence>
<dbReference type="RefSeq" id="WP_270680503.1">
    <property type="nucleotide sequence ID" value="NZ_JAQFWP010000065.1"/>
</dbReference>
<reference evidence="1" key="1">
    <citation type="submission" date="2023-01" db="EMBL/GenBank/DDBJ databases">
        <title>Draft genome sequence of Nocardiopsis sp. LSu2-4 isolated from halophytes.</title>
        <authorList>
            <person name="Duangmal K."/>
            <person name="Chantavorakit T."/>
        </authorList>
    </citation>
    <scope>NUCLEOTIDE SEQUENCE</scope>
    <source>
        <strain evidence="1">LSu2-4</strain>
    </source>
</reference>
<comment type="caution">
    <text evidence="1">The sequence shown here is derived from an EMBL/GenBank/DDBJ whole genome shotgun (WGS) entry which is preliminary data.</text>
</comment>
<dbReference type="SUPFAM" id="SSF55961">
    <property type="entry name" value="Bet v1-like"/>
    <property type="match status" value="1"/>
</dbReference>
<organism evidence="1 2">
    <name type="scientific">Nocardiopsis suaedae</name>
    <dbReference type="NCBI Taxonomy" id="3018444"/>
    <lineage>
        <taxon>Bacteria</taxon>
        <taxon>Bacillati</taxon>
        <taxon>Actinomycetota</taxon>
        <taxon>Actinomycetes</taxon>
        <taxon>Streptosporangiales</taxon>
        <taxon>Nocardiopsidaceae</taxon>
        <taxon>Nocardiopsis</taxon>
    </lineage>
</organism>
<dbReference type="Proteomes" id="UP001165685">
    <property type="component" value="Unassembled WGS sequence"/>
</dbReference>
<dbReference type="EMBL" id="JAQFWP010000065">
    <property type="protein sequence ID" value="MDA2807884.1"/>
    <property type="molecule type" value="Genomic_DNA"/>
</dbReference>
<name>A0ABT4TT73_9ACTN</name>
<keyword evidence="2" id="KW-1185">Reference proteome</keyword>
<dbReference type="InterPro" id="IPR019587">
    <property type="entry name" value="Polyketide_cyclase/dehydratase"/>
</dbReference>